<name>A0A9D1ZVM7_9FIRM</name>
<gene>
    <name evidence="2" type="ORF">H9729_04950</name>
</gene>
<feature type="transmembrane region" description="Helical" evidence="1">
    <location>
        <begin position="79"/>
        <end position="96"/>
    </location>
</feature>
<feature type="transmembrane region" description="Helical" evidence="1">
    <location>
        <begin position="14"/>
        <end position="45"/>
    </location>
</feature>
<sequence length="183" mass="20039">MQKNRALFQSAKDIAFISLMTALLIAAQLALSMVAGVEIVTVLFLGYCYAFGARRGILVAIAFSLLRCFVFGFSPTALILYLVYYDLFAVVFGLLPRFTEKLAAPLRLVLVVLTAAVMTILFTLLDDVITPLFYGYSSRAALVYFYNSLIVMATQSVCTVVTVSLLFVPLRKAFGMVAGKRAS</sequence>
<dbReference type="EMBL" id="DXCQ01000041">
    <property type="protein sequence ID" value="HIY97017.1"/>
    <property type="molecule type" value="Genomic_DNA"/>
</dbReference>
<organism evidence="2 3">
    <name type="scientific">Candidatus Borkfalkia excrementigallinarum</name>
    <dbReference type="NCBI Taxonomy" id="2838506"/>
    <lineage>
        <taxon>Bacteria</taxon>
        <taxon>Bacillati</taxon>
        <taxon>Bacillota</taxon>
        <taxon>Clostridia</taxon>
        <taxon>Christensenellales</taxon>
        <taxon>Christensenellaceae</taxon>
        <taxon>Candidatus Borkfalkia</taxon>
    </lineage>
</organism>
<dbReference type="Gene3D" id="1.10.1760.20">
    <property type="match status" value="1"/>
</dbReference>
<dbReference type="Proteomes" id="UP000886750">
    <property type="component" value="Unassembled WGS sequence"/>
</dbReference>
<comment type="caution">
    <text evidence="2">The sequence shown here is derived from an EMBL/GenBank/DDBJ whole genome shotgun (WGS) entry which is preliminary data.</text>
</comment>
<proteinExistence type="predicted"/>
<keyword evidence="1" id="KW-0812">Transmembrane</keyword>
<feature type="transmembrane region" description="Helical" evidence="1">
    <location>
        <begin position="145"/>
        <end position="168"/>
    </location>
</feature>
<evidence type="ECO:0000256" key="1">
    <source>
        <dbReference type="SAM" id="Phobius"/>
    </source>
</evidence>
<keyword evidence="1" id="KW-1133">Transmembrane helix</keyword>
<protein>
    <recommendedName>
        <fullName evidence="4">ECF transporter S component</fullName>
    </recommendedName>
</protein>
<evidence type="ECO:0000313" key="2">
    <source>
        <dbReference type="EMBL" id="HIY97017.1"/>
    </source>
</evidence>
<reference evidence="2" key="2">
    <citation type="submission" date="2021-04" db="EMBL/GenBank/DDBJ databases">
        <authorList>
            <person name="Gilroy R."/>
        </authorList>
    </citation>
    <scope>NUCLEOTIDE SEQUENCE</scope>
    <source>
        <strain evidence="2">1345</strain>
    </source>
</reference>
<reference evidence="2" key="1">
    <citation type="journal article" date="2021" name="PeerJ">
        <title>Extensive microbial diversity within the chicken gut microbiome revealed by metagenomics and culture.</title>
        <authorList>
            <person name="Gilroy R."/>
            <person name="Ravi A."/>
            <person name="Getino M."/>
            <person name="Pursley I."/>
            <person name="Horton D.L."/>
            <person name="Alikhan N.F."/>
            <person name="Baker D."/>
            <person name="Gharbi K."/>
            <person name="Hall N."/>
            <person name="Watson M."/>
            <person name="Adriaenssens E.M."/>
            <person name="Foster-Nyarko E."/>
            <person name="Jarju S."/>
            <person name="Secka A."/>
            <person name="Antonio M."/>
            <person name="Oren A."/>
            <person name="Chaudhuri R.R."/>
            <person name="La Ragione R."/>
            <person name="Hildebrand F."/>
            <person name="Pallen M.J."/>
        </authorList>
    </citation>
    <scope>NUCLEOTIDE SEQUENCE</scope>
    <source>
        <strain evidence="2">1345</strain>
    </source>
</reference>
<evidence type="ECO:0008006" key="4">
    <source>
        <dbReference type="Google" id="ProtNLM"/>
    </source>
</evidence>
<evidence type="ECO:0000313" key="3">
    <source>
        <dbReference type="Proteomes" id="UP000886750"/>
    </source>
</evidence>
<dbReference type="AlphaFoldDB" id="A0A9D1ZVM7"/>
<accession>A0A9D1ZVM7</accession>
<keyword evidence="1" id="KW-0472">Membrane</keyword>
<feature type="transmembrane region" description="Helical" evidence="1">
    <location>
        <begin position="108"/>
        <end position="125"/>
    </location>
</feature>